<reference evidence="3 4" key="1">
    <citation type="journal article" date="2023" name="J. Hered.">
        <title>Chromosome-level genome of the wood stork (Mycteria americana) provides insight into avian chromosome evolution.</title>
        <authorList>
            <person name="Flamio R. Jr."/>
            <person name="Ramstad K.M."/>
        </authorList>
    </citation>
    <scope>NUCLEOTIDE SEQUENCE [LARGE SCALE GENOMIC DNA]</scope>
    <source>
        <strain evidence="3">JAX WOST 10</strain>
    </source>
</reference>
<feature type="domain" description="Endonuclease/exonuclease/phosphatase" evidence="2">
    <location>
        <begin position="310"/>
        <end position="493"/>
    </location>
</feature>
<keyword evidence="4" id="KW-1185">Reference proteome</keyword>
<evidence type="ECO:0000313" key="4">
    <source>
        <dbReference type="Proteomes" id="UP001333110"/>
    </source>
</evidence>
<accession>A0AAN7SH71</accession>
<dbReference type="PANTHER" id="PTHR33395:SF22">
    <property type="entry name" value="REVERSE TRANSCRIPTASE DOMAIN-CONTAINING PROTEIN"/>
    <property type="match status" value="1"/>
</dbReference>
<dbReference type="Pfam" id="PF03372">
    <property type="entry name" value="Exo_endo_phos"/>
    <property type="match status" value="1"/>
</dbReference>
<feature type="signal peptide" evidence="1">
    <location>
        <begin position="1"/>
        <end position="18"/>
    </location>
</feature>
<dbReference type="InterPro" id="IPR005135">
    <property type="entry name" value="Endo/exonuclease/phosphatase"/>
</dbReference>
<dbReference type="GO" id="GO:0007508">
    <property type="term" value="P:larval heart development"/>
    <property type="evidence" value="ECO:0007669"/>
    <property type="project" value="TreeGrafter"/>
</dbReference>
<gene>
    <name evidence="3" type="ORF">QYF61_023138</name>
</gene>
<proteinExistence type="predicted"/>
<keyword evidence="1" id="KW-0732">Signal</keyword>
<dbReference type="GO" id="GO:0061343">
    <property type="term" value="P:cell adhesion involved in heart morphogenesis"/>
    <property type="evidence" value="ECO:0007669"/>
    <property type="project" value="TreeGrafter"/>
</dbReference>
<sequence length="600" mass="68016">MKRFELLWKWLVLKHSSSWHLDCWCWAGCSKGRSPLHIMQLMLWRILEVIMDWSEGKDFRVSPEEEMMRAEEAHCITNCQKMRSNMPCSLMGPVVLWESIRGWKAAVWSPIREVAEIAEGEGQGKDNIKFTKWPEDTMDMPASGYLQCISPVLWAATQEGTETPNLLTRGSVAGVIATDLAFLTTGWPTQHRGKENLCSGTCGAHRQSFKLDSKGEGDNIRLAREKLRDDVPWLEGAGASEGTRPVSPRCAGYGGAQLKLNGVELGDIEATGAKREMPVKRLKAHKGCSSMKETRMTAQLKCLYTNAHSMGNKQEELEAIVHQENYDMVAITETWWDDSHNWSAATDGYKLFRRDRRGRRGGGVALYVRECLDSLELNGGDDRVECLWVRIRGKANKADIVVGVCYRPPSQDEETDELFYKQLGEASRSLALVLVGDFNLPDVCWKYNTAERKQSRRFLERVADNFLTQLVSEPTREGAPLDLLFTNREGLVSHVMVGSCLGQSGHEMIEFLIHGEAARGVSKTATLDFRRADFGLFRRLVERVPWEAALTGKGVQEGWTFFKEEVLKAQERAVPRCRKTSRQGRRPAWLTRELWLELRK</sequence>
<protein>
    <recommendedName>
        <fullName evidence="2">Endonuclease/exonuclease/phosphatase domain-containing protein</fullName>
    </recommendedName>
</protein>
<dbReference type="InterPro" id="IPR036691">
    <property type="entry name" value="Endo/exonu/phosph_ase_sf"/>
</dbReference>
<name>A0AAN7SH71_MYCAM</name>
<dbReference type="SUPFAM" id="SSF56219">
    <property type="entry name" value="DNase I-like"/>
    <property type="match status" value="1"/>
</dbReference>
<organism evidence="3 4">
    <name type="scientific">Mycteria americana</name>
    <name type="common">Wood stork</name>
    <dbReference type="NCBI Taxonomy" id="33587"/>
    <lineage>
        <taxon>Eukaryota</taxon>
        <taxon>Metazoa</taxon>
        <taxon>Chordata</taxon>
        <taxon>Craniata</taxon>
        <taxon>Vertebrata</taxon>
        <taxon>Euteleostomi</taxon>
        <taxon>Archelosauria</taxon>
        <taxon>Archosauria</taxon>
        <taxon>Dinosauria</taxon>
        <taxon>Saurischia</taxon>
        <taxon>Theropoda</taxon>
        <taxon>Coelurosauria</taxon>
        <taxon>Aves</taxon>
        <taxon>Neognathae</taxon>
        <taxon>Neoaves</taxon>
        <taxon>Aequornithes</taxon>
        <taxon>Ciconiiformes</taxon>
        <taxon>Ciconiidae</taxon>
        <taxon>Mycteria</taxon>
    </lineage>
</organism>
<dbReference type="GO" id="GO:0003824">
    <property type="term" value="F:catalytic activity"/>
    <property type="evidence" value="ECO:0007669"/>
    <property type="project" value="InterPro"/>
</dbReference>
<dbReference type="Proteomes" id="UP001333110">
    <property type="component" value="Unassembled WGS sequence"/>
</dbReference>
<dbReference type="EMBL" id="JAUNZN010000002">
    <property type="protein sequence ID" value="KAK4828078.1"/>
    <property type="molecule type" value="Genomic_DNA"/>
</dbReference>
<dbReference type="Gene3D" id="3.60.10.10">
    <property type="entry name" value="Endonuclease/exonuclease/phosphatase"/>
    <property type="match status" value="1"/>
</dbReference>
<feature type="chain" id="PRO_5043037440" description="Endonuclease/exonuclease/phosphatase domain-containing protein" evidence="1">
    <location>
        <begin position="19"/>
        <end position="600"/>
    </location>
</feature>
<evidence type="ECO:0000256" key="1">
    <source>
        <dbReference type="SAM" id="SignalP"/>
    </source>
</evidence>
<dbReference type="AlphaFoldDB" id="A0AAN7SH71"/>
<dbReference type="GO" id="GO:0031012">
    <property type="term" value="C:extracellular matrix"/>
    <property type="evidence" value="ECO:0007669"/>
    <property type="project" value="TreeGrafter"/>
</dbReference>
<evidence type="ECO:0000313" key="3">
    <source>
        <dbReference type="EMBL" id="KAK4828078.1"/>
    </source>
</evidence>
<dbReference type="PANTHER" id="PTHR33395">
    <property type="entry name" value="TRANSCRIPTASE, PUTATIVE-RELATED-RELATED"/>
    <property type="match status" value="1"/>
</dbReference>
<evidence type="ECO:0000259" key="2">
    <source>
        <dbReference type="Pfam" id="PF03372"/>
    </source>
</evidence>
<comment type="caution">
    <text evidence="3">The sequence shown here is derived from an EMBL/GenBank/DDBJ whole genome shotgun (WGS) entry which is preliminary data.</text>
</comment>